<comment type="caution">
    <text evidence="1">The sequence shown here is derived from an EMBL/GenBank/DDBJ whole genome shotgun (WGS) entry which is preliminary data.</text>
</comment>
<organism evidence="1 2">
    <name type="scientific">Cellulomonas fimi</name>
    <dbReference type="NCBI Taxonomy" id="1708"/>
    <lineage>
        <taxon>Bacteria</taxon>
        <taxon>Bacillati</taxon>
        <taxon>Actinomycetota</taxon>
        <taxon>Actinomycetes</taxon>
        <taxon>Micrococcales</taxon>
        <taxon>Cellulomonadaceae</taxon>
        <taxon>Cellulomonas</taxon>
    </lineage>
</organism>
<dbReference type="EMBL" id="JABCJJ010000064">
    <property type="protein sequence ID" value="NMR21729.1"/>
    <property type="molecule type" value="Genomic_DNA"/>
</dbReference>
<dbReference type="Proteomes" id="UP000562124">
    <property type="component" value="Unassembled WGS sequence"/>
</dbReference>
<name>A0A7Y0M1A9_CELFI</name>
<accession>A0A7Y0M1A9</accession>
<evidence type="ECO:0000313" key="2">
    <source>
        <dbReference type="Proteomes" id="UP000562124"/>
    </source>
</evidence>
<sequence>ADTNAAIPSGLKDEPLGYGQHWEALRNVQANHGDVLLSTEFLSKIGA</sequence>
<dbReference type="AlphaFoldDB" id="A0A7Y0M1A9"/>
<proteinExistence type="predicted"/>
<evidence type="ECO:0000313" key="1">
    <source>
        <dbReference type="EMBL" id="NMR21729.1"/>
    </source>
</evidence>
<feature type="non-terminal residue" evidence="1">
    <location>
        <position position="1"/>
    </location>
</feature>
<reference evidence="1 2" key="1">
    <citation type="submission" date="2020-04" db="EMBL/GenBank/DDBJ databases">
        <title>Sequencing and Assembly of C. fimi.</title>
        <authorList>
            <person name="Ramsey A.R."/>
        </authorList>
    </citation>
    <scope>NUCLEOTIDE SEQUENCE [LARGE SCALE GENOMIC DNA]</scope>
    <source>
        <strain evidence="1 2">SB</strain>
    </source>
</reference>
<gene>
    <name evidence="1" type="ORF">HIR71_16195</name>
</gene>
<protein>
    <submittedName>
        <fullName evidence="1">Uncharacterized protein</fullName>
    </submittedName>
</protein>
<keyword evidence="2" id="KW-1185">Reference proteome</keyword>